<evidence type="ECO:0000256" key="5">
    <source>
        <dbReference type="ARBA" id="ARBA00022989"/>
    </source>
</evidence>
<feature type="transmembrane region" description="Helical" evidence="7">
    <location>
        <begin position="75"/>
        <end position="93"/>
    </location>
</feature>
<comment type="similarity">
    <text evidence="2">Belongs to the acyltransferase 3 family.</text>
</comment>
<feature type="transmembrane region" description="Helical" evidence="7">
    <location>
        <begin position="207"/>
        <end position="224"/>
    </location>
</feature>
<feature type="transmembrane region" description="Helical" evidence="7">
    <location>
        <begin position="43"/>
        <end position="63"/>
    </location>
</feature>
<dbReference type="PANTHER" id="PTHR40074:SF2">
    <property type="entry name" value="O-ACETYLTRANSFERASE WECH"/>
    <property type="match status" value="1"/>
</dbReference>
<feature type="transmembrane region" description="Helical" evidence="7">
    <location>
        <begin position="236"/>
        <end position="253"/>
    </location>
</feature>
<evidence type="ECO:0000256" key="6">
    <source>
        <dbReference type="ARBA" id="ARBA00023136"/>
    </source>
</evidence>
<organism evidence="9 10">
    <name type="scientific">Chitinophaga agrisoli</name>
    <dbReference type="NCBI Taxonomy" id="2607653"/>
    <lineage>
        <taxon>Bacteria</taxon>
        <taxon>Pseudomonadati</taxon>
        <taxon>Bacteroidota</taxon>
        <taxon>Chitinophagia</taxon>
        <taxon>Chitinophagales</taxon>
        <taxon>Chitinophagaceae</taxon>
        <taxon>Chitinophaga</taxon>
    </lineage>
</organism>
<dbReference type="InterPro" id="IPR002656">
    <property type="entry name" value="Acyl_transf_3_dom"/>
</dbReference>
<feature type="transmembrane region" description="Helical" evidence="7">
    <location>
        <begin position="183"/>
        <end position="201"/>
    </location>
</feature>
<evidence type="ECO:0000256" key="4">
    <source>
        <dbReference type="ARBA" id="ARBA00022692"/>
    </source>
</evidence>
<accession>A0A5B2VTC3</accession>
<dbReference type="AlphaFoldDB" id="A0A5B2VTC3"/>
<dbReference type="GO" id="GO:0016413">
    <property type="term" value="F:O-acetyltransferase activity"/>
    <property type="evidence" value="ECO:0007669"/>
    <property type="project" value="TreeGrafter"/>
</dbReference>
<evidence type="ECO:0000313" key="10">
    <source>
        <dbReference type="Proteomes" id="UP000324611"/>
    </source>
</evidence>
<dbReference type="GO" id="GO:0009246">
    <property type="term" value="P:enterobacterial common antigen biosynthetic process"/>
    <property type="evidence" value="ECO:0007669"/>
    <property type="project" value="TreeGrafter"/>
</dbReference>
<evidence type="ECO:0000256" key="2">
    <source>
        <dbReference type="ARBA" id="ARBA00007400"/>
    </source>
</evidence>
<keyword evidence="3" id="KW-1003">Cell membrane</keyword>
<comment type="caution">
    <text evidence="9">The sequence shown here is derived from an EMBL/GenBank/DDBJ whole genome shotgun (WGS) entry which is preliminary data.</text>
</comment>
<feature type="domain" description="Acyltransferase 3" evidence="8">
    <location>
        <begin position="36"/>
        <end position="344"/>
    </location>
</feature>
<evidence type="ECO:0000256" key="7">
    <source>
        <dbReference type="SAM" id="Phobius"/>
    </source>
</evidence>
<sequence length="372" mass="43166">MITWNFRYHQTVTHMQIPPKLKFIFSFQPAVSRRYAWVDYAKGIAIIFVVYRHVLYGLLYSGVTANPVMMDANEILYGFRMPLFFFLSGLFFASSLQKRGPADFLVTKINTLLYPYLLWCFIQLTLQILFSDYTNFKRGVNNYIDILIHPRGMLQQWYLFALFNVTALYLFTHVVLKLKAPVQILLGLAFLGLIRFAGDISTISDVMMFYIFFCLGHITAPLFFQEKIQRQLTSGWKALALLPVFIVAQYYTLKHPEENLYLFSALAMFGALLVIMVSFLLAKYQRMVFLQTLGHYSLYIYLLHLGIIFLLRTLFLRTGLVISMPVMTVLLMSLGILFSIILYRICLLLHLEFLFVGPFKTRAEALRPAQGK</sequence>
<protein>
    <submittedName>
        <fullName evidence="9">Acyltransferase</fullName>
    </submittedName>
</protein>
<reference evidence="9 10" key="1">
    <citation type="submission" date="2019-09" db="EMBL/GenBank/DDBJ databases">
        <title>Chitinophaga ginsengihumi sp. nov., isolated from soil of ginseng rhizosphere.</title>
        <authorList>
            <person name="Lee J."/>
        </authorList>
    </citation>
    <scope>NUCLEOTIDE SEQUENCE [LARGE SCALE GENOMIC DNA]</scope>
    <source>
        <strain evidence="9 10">BN140078</strain>
    </source>
</reference>
<gene>
    <name evidence="9" type="ORF">F0L74_07865</name>
</gene>
<keyword evidence="4 7" id="KW-0812">Transmembrane</keyword>
<keyword evidence="9" id="KW-0808">Transferase</keyword>
<comment type="subcellular location">
    <subcellularLocation>
        <location evidence="1">Cell membrane</location>
        <topology evidence="1">Multi-pass membrane protein</topology>
    </subcellularLocation>
</comment>
<keyword evidence="9" id="KW-0012">Acyltransferase</keyword>
<evidence type="ECO:0000256" key="1">
    <source>
        <dbReference type="ARBA" id="ARBA00004651"/>
    </source>
</evidence>
<reference evidence="9 10" key="2">
    <citation type="submission" date="2019-09" db="EMBL/GenBank/DDBJ databases">
        <authorList>
            <person name="Jin C."/>
        </authorList>
    </citation>
    <scope>NUCLEOTIDE SEQUENCE [LARGE SCALE GENOMIC DNA]</scope>
    <source>
        <strain evidence="9 10">BN140078</strain>
    </source>
</reference>
<feature type="transmembrane region" description="Helical" evidence="7">
    <location>
        <begin position="321"/>
        <end position="343"/>
    </location>
</feature>
<feature type="transmembrane region" description="Helical" evidence="7">
    <location>
        <begin position="259"/>
        <end position="281"/>
    </location>
</feature>
<dbReference type="Pfam" id="PF01757">
    <property type="entry name" value="Acyl_transf_3"/>
    <property type="match status" value="1"/>
</dbReference>
<dbReference type="GO" id="GO:0005886">
    <property type="term" value="C:plasma membrane"/>
    <property type="evidence" value="ECO:0007669"/>
    <property type="project" value="UniProtKB-SubCell"/>
</dbReference>
<feature type="transmembrane region" description="Helical" evidence="7">
    <location>
        <begin position="157"/>
        <end position="176"/>
    </location>
</feature>
<name>A0A5B2VTC3_9BACT</name>
<feature type="transmembrane region" description="Helical" evidence="7">
    <location>
        <begin position="293"/>
        <end position="315"/>
    </location>
</feature>
<evidence type="ECO:0000313" key="9">
    <source>
        <dbReference type="EMBL" id="KAA2242451.1"/>
    </source>
</evidence>
<keyword evidence="6 7" id="KW-0472">Membrane</keyword>
<dbReference type="Proteomes" id="UP000324611">
    <property type="component" value="Unassembled WGS sequence"/>
</dbReference>
<feature type="transmembrane region" description="Helical" evidence="7">
    <location>
        <begin position="113"/>
        <end position="130"/>
    </location>
</feature>
<dbReference type="EMBL" id="VUOC01000002">
    <property type="protein sequence ID" value="KAA2242451.1"/>
    <property type="molecule type" value="Genomic_DNA"/>
</dbReference>
<dbReference type="PANTHER" id="PTHR40074">
    <property type="entry name" value="O-ACETYLTRANSFERASE WECH"/>
    <property type="match status" value="1"/>
</dbReference>
<proteinExistence type="inferred from homology"/>
<keyword evidence="5 7" id="KW-1133">Transmembrane helix</keyword>
<evidence type="ECO:0000256" key="3">
    <source>
        <dbReference type="ARBA" id="ARBA00022475"/>
    </source>
</evidence>
<evidence type="ECO:0000259" key="8">
    <source>
        <dbReference type="Pfam" id="PF01757"/>
    </source>
</evidence>
<keyword evidence="10" id="KW-1185">Reference proteome</keyword>